<protein>
    <submittedName>
        <fullName evidence="1">Uncharacterized protein</fullName>
    </submittedName>
</protein>
<sequence length="109" mass="12178">MPPERTDMMPHKIPKYCVGYIIRKKAVPQLYRPVLNTTRIILVPITALLLHVMIRPHKRTPKRLVNAKDTVEVCNIRTSAGVVSLGLGLFNRSIATPKARASIGLPNMV</sequence>
<name>A0A0B7A5Q4_9EUPU</name>
<dbReference type="AlphaFoldDB" id="A0A0B7A5Q4"/>
<dbReference type="EMBL" id="HACG01028450">
    <property type="protein sequence ID" value="CEK75315.1"/>
    <property type="molecule type" value="Transcribed_RNA"/>
</dbReference>
<organism evidence="1">
    <name type="scientific">Arion vulgaris</name>
    <dbReference type="NCBI Taxonomy" id="1028688"/>
    <lineage>
        <taxon>Eukaryota</taxon>
        <taxon>Metazoa</taxon>
        <taxon>Spiralia</taxon>
        <taxon>Lophotrochozoa</taxon>
        <taxon>Mollusca</taxon>
        <taxon>Gastropoda</taxon>
        <taxon>Heterobranchia</taxon>
        <taxon>Euthyneura</taxon>
        <taxon>Panpulmonata</taxon>
        <taxon>Eupulmonata</taxon>
        <taxon>Stylommatophora</taxon>
        <taxon>Helicina</taxon>
        <taxon>Arionoidea</taxon>
        <taxon>Arionidae</taxon>
        <taxon>Arion</taxon>
    </lineage>
</organism>
<gene>
    <name evidence="1" type="primary">ORF94925</name>
</gene>
<evidence type="ECO:0000313" key="1">
    <source>
        <dbReference type="EMBL" id="CEK75315.1"/>
    </source>
</evidence>
<proteinExistence type="predicted"/>
<reference evidence="1" key="1">
    <citation type="submission" date="2014-12" db="EMBL/GenBank/DDBJ databases">
        <title>Insight into the proteome of Arion vulgaris.</title>
        <authorList>
            <person name="Aradska J."/>
            <person name="Bulat T."/>
            <person name="Smidak R."/>
            <person name="Sarate P."/>
            <person name="Gangsoo J."/>
            <person name="Sialana F."/>
            <person name="Bilban M."/>
            <person name="Lubec G."/>
        </authorList>
    </citation>
    <scope>NUCLEOTIDE SEQUENCE</scope>
    <source>
        <tissue evidence="1">Skin</tissue>
    </source>
</reference>
<accession>A0A0B7A5Q4</accession>